<reference evidence="9" key="1">
    <citation type="submission" date="2017-11" db="EMBL/GenBank/DDBJ databases">
        <authorList>
            <person name="Kuznetsova I."/>
            <person name="Sazanova A."/>
            <person name="Chirak E."/>
            <person name="Safronova V."/>
            <person name="Willems A."/>
        </authorList>
    </citation>
    <scope>NUCLEOTIDE SEQUENCE [LARGE SCALE GENOMIC DNA]</scope>
    <source>
        <strain evidence="9">STM 196</strain>
    </source>
</reference>
<dbReference type="GO" id="GO:0055129">
    <property type="term" value="P:L-proline biosynthetic process"/>
    <property type="evidence" value="ECO:0007669"/>
    <property type="project" value="UniProtKB-UniRule"/>
</dbReference>
<dbReference type="RefSeq" id="WP_106709892.1">
    <property type="nucleotide sequence ID" value="NZ_PGGO01000002.1"/>
</dbReference>
<comment type="catalytic activity">
    <reaction evidence="4">
        <text>L-proline + NADP(+) = (S)-1-pyrroline-5-carboxylate + NADPH + 2 H(+)</text>
        <dbReference type="Rhea" id="RHEA:14109"/>
        <dbReference type="ChEBI" id="CHEBI:15378"/>
        <dbReference type="ChEBI" id="CHEBI:17388"/>
        <dbReference type="ChEBI" id="CHEBI:57783"/>
        <dbReference type="ChEBI" id="CHEBI:58349"/>
        <dbReference type="ChEBI" id="CHEBI:60039"/>
        <dbReference type="EC" id="1.5.1.2"/>
    </reaction>
</comment>
<dbReference type="OrthoDB" id="8418678at2"/>
<keyword evidence="2 4" id="KW-0521">NADP</keyword>
<comment type="function">
    <text evidence="4">Catalyzes the reduction of 1-pyrroline-5-carboxylate (PCA) to L-proline.</text>
</comment>
<dbReference type="EC" id="1.5.1.2" evidence="4"/>
<dbReference type="Pfam" id="PF14748">
    <property type="entry name" value="P5CR_dimer"/>
    <property type="match status" value="1"/>
</dbReference>
<keyword evidence="9" id="KW-1185">Reference proteome</keyword>
<dbReference type="SUPFAM" id="SSF48179">
    <property type="entry name" value="6-phosphogluconate dehydrogenase C-terminal domain-like"/>
    <property type="match status" value="1"/>
</dbReference>
<feature type="domain" description="Pyrroline-5-carboxylate reductase catalytic N-terminal" evidence="6">
    <location>
        <begin position="6"/>
        <end position="93"/>
    </location>
</feature>
<feature type="binding site" evidence="5">
    <location>
        <begin position="10"/>
        <end position="16"/>
    </location>
    <ligand>
        <name>NADP(+)</name>
        <dbReference type="ChEBI" id="CHEBI:58349"/>
    </ligand>
</feature>
<keyword evidence="4" id="KW-0641">Proline biosynthesis</keyword>
<organism evidence="8 9">
    <name type="scientific">Phyllobacterium brassicacearum</name>
    <dbReference type="NCBI Taxonomy" id="314235"/>
    <lineage>
        <taxon>Bacteria</taxon>
        <taxon>Pseudomonadati</taxon>
        <taxon>Pseudomonadota</taxon>
        <taxon>Alphaproteobacteria</taxon>
        <taxon>Hyphomicrobiales</taxon>
        <taxon>Phyllobacteriaceae</taxon>
        <taxon>Phyllobacterium</taxon>
    </lineage>
</organism>
<comment type="catalytic activity">
    <reaction evidence="4">
        <text>L-proline + NAD(+) = (S)-1-pyrroline-5-carboxylate + NADH + 2 H(+)</text>
        <dbReference type="Rhea" id="RHEA:14105"/>
        <dbReference type="ChEBI" id="CHEBI:15378"/>
        <dbReference type="ChEBI" id="CHEBI:17388"/>
        <dbReference type="ChEBI" id="CHEBI:57540"/>
        <dbReference type="ChEBI" id="CHEBI:57945"/>
        <dbReference type="ChEBI" id="CHEBI:60039"/>
        <dbReference type="EC" id="1.5.1.2"/>
    </reaction>
</comment>
<comment type="similarity">
    <text evidence="1 4">Belongs to the pyrroline-5-carboxylate reductase family.</text>
</comment>
<dbReference type="EMBL" id="PGGO01000002">
    <property type="protein sequence ID" value="PSH70416.1"/>
    <property type="molecule type" value="Genomic_DNA"/>
</dbReference>
<dbReference type="GO" id="GO:0004735">
    <property type="term" value="F:pyrroline-5-carboxylate reductase activity"/>
    <property type="evidence" value="ECO:0007669"/>
    <property type="project" value="UniProtKB-UniRule"/>
</dbReference>
<evidence type="ECO:0000313" key="8">
    <source>
        <dbReference type="EMBL" id="PSH70416.1"/>
    </source>
</evidence>
<dbReference type="GO" id="GO:0005737">
    <property type="term" value="C:cytoplasm"/>
    <property type="evidence" value="ECO:0007669"/>
    <property type="project" value="UniProtKB-SubCell"/>
</dbReference>
<proteinExistence type="inferred from homology"/>
<evidence type="ECO:0000259" key="7">
    <source>
        <dbReference type="Pfam" id="PF14748"/>
    </source>
</evidence>
<accession>A0A2P7BVF4</accession>
<comment type="pathway">
    <text evidence="4">Amino-acid biosynthesis; L-proline biosynthesis; L-proline from L-glutamate 5-semialdehyde: step 1/1.</text>
</comment>
<evidence type="ECO:0000256" key="2">
    <source>
        <dbReference type="ARBA" id="ARBA00022857"/>
    </source>
</evidence>
<sequence length="266" mass="27687">MTNVGRVGIIGGAGWLGSAIAKALVHSGTVAPRDLTCSYRSRMPENTIGCAWTSDNGELVDSSNVIILSVRPNDWMSVNADAGGKLVVSVMAGVPVADIKERFGTVRVARALPNAAAEIGFSYTPYFMQHPQQGDLEIVGAIFRSCGEVDAVAEESHIDYFTAMSGSGAAFPALLAEAMMMDAIERGIPAGIARRAAEQVIIGAGRLQEAHGVSPAAAVKSFVDYKGTTAAGIIAMRQMGFASVVGAGLDAACRKAQALSIRPEED</sequence>
<dbReference type="AlphaFoldDB" id="A0A2P7BVF4"/>
<dbReference type="InterPro" id="IPR000304">
    <property type="entry name" value="Pyrroline-COOH_reductase"/>
</dbReference>
<feature type="binding site" evidence="5">
    <location>
        <position position="56"/>
    </location>
    <ligand>
        <name>NADPH</name>
        <dbReference type="ChEBI" id="CHEBI:57783"/>
    </ligand>
</feature>
<keyword evidence="3 4" id="KW-0560">Oxidoreductase</keyword>
<evidence type="ECO:0000256" key="3">
    <source>
        <dbReference type="ARBA" id="ARBA00023002"/>
    </source>
</evidence>
<dbReference type="UniPathway" id="UPA00098">
    <property type="reaction ID" value="UER00361"/>
</dbReference>
<comment type="caution">
    <text evidence="8">The sequence shown here is derived from an EMBL/GenBank/DDBJ whole genome shotgun (WGS) entry which is preliminary data.</text>
</comment>
<dbReference type="PIRSF" id="PIRSF000193">
    <property type="entry name" value="Pyrrol-5-carb_rd"/>
    <property type="match status" value="1"/>
</dbReference>
<comment type="subcellular location">
    <subcellularLocation>
        <location evidence="4">Cytoplasm</location>
    </subcellularLocation>
</comment>
<dbReference type="InterPro" id="IPR028939">
    <property type="entry name" value="P5C_Rdtase_cat_N"/>
</dbReference>
<keyword evidence="4" id="KW-0963">Cytoplasm</keyword>
<dbReference type="Gene3D" id="1.10.3730.10">
    <property type="entry name" value="ProC C-terminal domain-like"/>
    <property type="match status" value="1"/>
</dbReference>
<name>A0A2P7BVF4_9HYPH</name>
<dbReference type="PANTHER" id="PTHR11645">
    <property type="entry name" value="PYRROLINE-5-CARBOXYLATE REDUCTASE"/>
    <property type="match status" value="1"/>
</dbReference>
<keyword evidence="4" id="KW-0028">Amino-acid biosynthesis</keyword>
<protein>
    <recommendedName>
        <fullName evidence="4">Pyrroline-5-carboxylate reductase</fullName>
        <shortName evidence="4">P5C reductase</shortName>
        <shortName evidence="4">P5CR</shortName>
        <ecNumber evidence="4">1.5.1.2</ecNumber>
    </recommendedName>
    <alternativeName>
        <fullName evidence="4">PCA reductase</fullName>
    </alternativeName>
</protein>
<evidence type="ECO:0000259" key="6">
    <source>
        <dbReference type="Pfam" id="PF03807"/>
    </source>
</evidence>
<dbReference type="HAMAP" id="MF_01925">
    <property type="entry name" value="P5C_reductase"/>
    <property type="match status" value="1"/>
</dbReference>
<dbReference type="InterPro" id="IPR008927">
    <property type="entry name" value="6-PGluconate_DH-like_C_sf"/>
</dbReference>
<evidence type="ECO:0000256" key="5">
    <source>
        <dbReference type="PIRSR" id="PIRSR000193-1"/>
    </source>
</evidence>
<dbReference type="Pfam" id="PF03807">
    <property type="entry name" value="F420_oxidored"/>
    <property type="match status" value="1"/>
</dbReference>
<evidence type="ECO:0000313" key="9">
    <source>
        <dbReference type="Proteomes" id="UP000241444"/>
    </source>
</evidence>
<dbReference type="InterPro" id="IPR029036">
    <property type="entry name" value="P5CR_dimer"/>
</dbReference>
<gene>
    <name evidence="4" type="primary">proC</name>
    <name evidence="8" type="ORF">CU102_04970</name>
</gene>
<evidence type="ECO:0000256" key="4">
    <source>
        <dbReference type="HAMAP-Rule" id="MF_01925"/>
    </source>
</evidence>
<feature type="domain" description="Pyrroline-5-carboxylate reductase dimerisation" evidence="7">
    <location>
        <begin position="155"/>
        <end position="258"/>
    </location>
</feature>
<dbReference type="SUPFAM" id="SSF51735">
    <property type="entry name" value="NAD(P)-binding Rossmann-fold domains"/>
    <property type="match status" value="1"/>
</dbReference>
<dbReference type="PANTHER" id="PTHR11645:SF0">
    <property type="entry name" value="PYRROLINE-5-CARBOXYLATE REDUCTASE 3"/>
    <property type="match status" value="1"/>
</dbReference>
<dbReference type="Gene3D" id="3.40.50.720">
    <property type="entry name" value="NAD(P)-binding Rossmann-like Domain"/>
    <property type="match status" value="1"/>
</dbReference>
<dbReference type="InterPro" id="IPR036291">
    <property type="entry name" value="NAD(P)-bd_dom_sf"/>
</dbReference>
<evidence type="ECO:0000256" key="1">
    <source>
        <dbReference type="ARBA" id="ARBA00005525"/>
    </source>
</evidence>
<dbReference type="Proteomes" id="UP000241444">
    <property type="component" value="Unassembled WGS sequence"/>
</dbReference>